<evidence type="ECO:0000259" key="10">
    <source>
        <dbReference type="Pfam" id="PF23387"/>
    </source>
</evidence>
<evidence type="ECO:0000313" key="13">
    <source>
        <dbReference type="Proteomes" id="UP000887566"/>
    </source>
</evidence>
<feature type="repeat" description="WD" evidence="8">
    <location>
        <begin position="70"/>
        <end position="101"/>
    </location>
</feature>
<dbReference type="PANTHER" id="PTHR12764:SF5">
    <property type="entry name" value="LD29485P"/>
    <property type="match status" value="1"/>
</dbReference>
<evidence type="ECO:0000256" key="6">
    <source>
        <dbReference type="ARBA" id="ARBA00023069"/>
    </source>
</evidence>
<evidence type="ECO:0000256" key="9">
    <source>
        <dbReference type="SAM" id="MobiDB-lite"/>
    </source>
</evidence>
<evidence type="ECO:0000256" key="5">
    <source>
        <dbReference type="ARBA" id="ARBA00022737"/>
    </source>
</evidence>
<dbReference type="InterPro" id="IPR056158">
    <property type="entry name" value="Beta-prop_IFT121_2nd"/>
</dbReference>
<dbReference type="GO" id="GO:0030991">
    <property type="term" value="C:intraciliary transport particle A"/>
    <property type="evidence" value="ECO:0007669"/>
    <property type="project" value="TreeGrafter"/>
</dbReference>
<evidence type="ECO:0000256" key="2">
    <source>
        <dbReference type="ARBA" id="ARBA00004496"/>
    </source>
</evidence>
<dbReference type="Proteomes" id="UP000887566">
    <property type="component" value="Unplaced"/>
</dbReference>
<dbReference type="Pfam" id="PF24797">
    <property type="entry name" value="Beta-prop_WDR35_TULP_N"/>
    <property type="match status" value="2"/>
</dbReference>
<dbReference type="InterPro" id="IPR057361">
    <property type="entry name" value="TPR_WDR35"/>
</dbReference>
<dbReference type="GO" id="GO:0097730">
    <property type="term" value="C:non-motile cilium"/>
    <property type="evidence" value="ECO:0007669"/>
    <property type="project" value="TreeGrafter"/>
</dbReference>
<dbReference type="InterPro" id="IPR036322">
    <property type="entry name" value="WD40_repeat_dom_sf"/>
</dbReference>
<keyword evidence="5" id="KW-0677">Repeat</keyword>
<feature type="domain" description="IFT80/172/WDR35 TPR" evidence="10">
    <location>
        <begin position="725"/>
        <end position="817"/>
    </location>
</feature>
<evidence type="ECO:0000256" key="3">
    <source>
        <dbReference type="ARBA" id="ARBA00022490"/>
    </source>
</evidence>
<accession>A0A914VVC6</accession>
<comment type="subcellular location">
    <subcellularLocation>
        <location evidence="1">Cell projection</location>
        <location evidence="1">Cilium</location>
    </subcellularLocation>
    <subcellularLocation>
        <location evidence="2">Cytoplasm</location>
    </subcellularLocation>
</comment>
<dbReference type="Gene3D" id="2.130.10.10">
    <property type="entry name" value="YVTN repeat-like/Quinoprotein amine dehydrogenase"/>
    <property type="match status" value="1"/>
</dbReference>
<evidence type="ECO:0000256" key="7">
    <source>
        <dbReference type="ARBA" id="ARBA00023273"/>
    </source>
</evidence>
<dbReference type="Pfam" id="PF25170">
    <property type="entry name" value="TPR_WDR35"/>
    <property type="match status" value="1"/>
</dbReference>
<sequence length="985" mass="110781">MFVYLSKKISIPNNVQMHAISWSHNDGFIATGGADGLLKVLKLETAAGTTSKDSIKGLAAPSNLSINQNLEGHSGAIQVIAWNEVYQKLTTSDSHGLIIVWMMYKGSWYEEMINNRNKSVVADMAWSPDGSKICIVYEDGVVIVGSVDGNRLWSKEIQGSMVAVVWSVDCRLLLFGMATGEVHAYDTDGNFVLKLLMLCLNNAELEAETGVSVGMGRSEYLIVTLQWYAPTPAKEVTDSVSGEGSTPAPGNKREREPAEKQFALGIPDDRPRLAVVYQHGVMQMMRHESDTDPIIIQMEKMMIVSARWSPDGTMLAIAGNQLDLPDGERNVVHFITAYGEKLRTLKVPGRDIAGCSWEATGLRVCLAVDSHLFFANIRPDYKWGYCGQTVVYSYPRPEKNEHCVVFYDVKLEEMYVKSLRFLRAIASFGDYCTLINRADDPGGIYLLQLCNGIGTPVDFKYVDIDPVFVAMNSTEVLVASHDAFYLWHYVVPRKAIVEINKNLNKPRGDTIWHVDEVVQQESAAAGKQADVKKAFTRTDDAICSICMGEKFFLVGRESGTLQKYSLPNAVLQYKYALASRPEHMALNSNETRLSVVNAQGVLHFYDLTETAATMVPSFERKDVWNVKWDSENEHSLAIMEKTRMFVLRGTDPEEPVVNSGYICSFKDLTVRTVLLDELLRDPESPDKDLIVDIEIKSLRDAKLLLEKMNIQEASAFIEKNSHPKLWSLLAEVALSRMDTVTAEHAFVKLKDYGGIQFVKKVNGIQNEALKKAEVAAYFGRFDEAEKVYMENDRRDLALALRRKMNDWFRILQILQMSSEPGDDQLLQQAWNHVGDYFADRQKWAIASRHYEPGQNYKQLARCYLMLEDYEKLEQLMRQLPEGNELLMILGEMFGNAGLCEQAVEAFMKSDQINSALDVCIQLNQWESAVQLAKSHHVRDIDSLLGKYAEQLTGNNEKSLAAVQLYRKAGRFLDAAKLIYDVSACL</sequence>
<evidence type="ECO:0000313" key="14">
    <source>
        <dbReference type="WBParaSite" id="PSAMB.scaffold2544size22656.g18295.t1"/>
    </source>
</evidence>
<dbReference type="GO" id="GO:0035721">
    <property type="term" value="P:intraciliary retrograde transport"/>
    <property type="evidence" value="ECO:0007669"/>
    <property type="project" value="TreeGrafter"/>
</dbReference>
<dbReference type="InterPro" id="IPR056159">
    <property type="entry name" value="Beta-prop_IFT121_TULP_N"/>
</dbReference>
<dbReference type="Gene3D" id="1.25.40.470">
    <property type="match status" value="1"/>
</dbReference>
<keyword evidence="13" id="KW-1185">Reference proteome</keyword>
<dbReference type="GO" id="GO:0061512">
    <property type="term" value="P:protein localization to cilium"/>
    <property type="evidence" value="ECO:0007669"/>
    <property type="project" value="TreeGrafter"/>
</dbReference>
<dbReference type="WBParaSite" id="PSAMB.scaffold2544size22656.g18295.t1">
    <property type="protein sequence ID" value="PSAMB.scaffold2544size22656.g18295.t1"/>
    <property type="gene ID" value="PSAMB.scaffold2544size22656.g18295"/>
</dbReference>
<name>A0A914VVC6_9BILA</name>
<dbReference type="PANTHER" id="PTHR12764">
    <property type="entry name" value="WD REPEAT DOMAIN-RELATED"/>
    <property type="match status" value="1"/>
</dbReference>
<protein>
    <submittedName>
        <fullName evidence="14">WD repeat-containing protein 35</fullName>
    </submittedName>
</protein>
<evidence type="ECO:0000256" key="4">
    <source>
        <dbReference type="ARBA" id="ARBA00022574"/>
    </source>
</evidence>
<keyword evidence="6" id="KW-0969">Cilium</keyword>
<dbReference type="SMART" id="SM00320">
    <property type="entry name" value="WD40"/>
    <property type="match status" value="3"/>
</dbReference>
<dbReference type="AlphaFoldDB" id="A0A914VVC6"/>
<organism evidence="13 14">
    <name type="scientific">Plectus sambesii</name>
    <dbReference type="NCBI Taxonomy" id="2011161"/>
    <lineage>
        <taxon>Eukaryota</taxon>
        <taxon>Metazoa</taxon>
        <taxon>Ecdysozoa</taxon>
        <taxon>Nematoda</taxon>
        <taxon>Chromadorea</taxon>
        <taxon>Plectida</taxon>
        <taxon>Plectina</taxon>
        <taxon>Plectoidea</taxon>
        <taxon>Plectidae</taxon>
        <taxon>Plectus</taxon>
    </lineage>
</organism>
<dbReference type="InterPro" id="IPR001680">
    <property type="entry name" value="WD40_rpt"/>
</dbReference>
<evidence type="ECO:0000256" key="8">
    <source>
        <dbReference type="PROSITE-ProRule" id="PRU00221"/>
    </source>
</evidence>
<evidence type="ECO:0000259" key="12">
    <source>
        <dbReference type="Pfam" id="PF24797"/>
    </source>
</evidence>
<feature type="domain" description="IFT121/TULP4 N-terminal" evidence="12">
    <location>
        <begin position="268"/>
        <end position="378"/>
    </location>
</feature>
<keyword evidence="3" id="KW-0963">Cytoplasm</keyword>
<keyword evidence="7" id="KW-0966">Cell projection</keyword>
<keyword evidence="4 8" id="KW-0853">WD repeat</keyword>
<feature type="domain" description="IFT121/TULP4 N-terminal" evidence="12">
    <location>
        <begin position="1"/>
        <end position="229"/>
    </location>
</feature>
<dbReference type="PROSITE" id="PS50082">
    <property type="entry name" value="WD_REPEATS_2"/>
    <property type="match status" value="1"/>
</dbReference>
<dbReference type="FunFam" id="1.25.40.470:FF:000004">
    <property type="entry name" value="WD repeat-containing protein 35"/>
    <property type="match status" value="1"/>
</dbReference>
<proteinExistence type="predicted"/>
<dbReference type="SUPFAM" id="SSF69322">
    <property type="entry name" value="Tricorn protease domain 2"/>
    <property type="match status" value="1"/>
</dbReference>
<evidence type="ECO:0000259" key="11">
    <source>
        <dbReference type="Pfam" id="PF23390"/>
    </source>
</evidence>
<dbReference type="SUPFAM" id="SSF50978">
    <property type="entry name" value="WD40 repeat-like"/>
    <property type="match status" value="1"/>
</dbReference>
<dbReference type="InterPro" id="IPR056157">
    <property type="entry name" value="TPR_IFT80_172_dom"/>
</dbReference>
<dbReference type="Pfam" id="PF23387">
    <property type="entry name" value="TPR_IFT80_172"/>
    <property type="match status" value="1"/>
</dbReference>
<reference evidence="14" key="1">
    <citation type="submission" date="2022-11" db="UniProtKB">
        <authorList>
            <consortium name="WormBaseParasite"/>
        </authorList>
    </citation>
    <scope>IDENTIFICATION</scope>
</reference>
<feature type="region of interest" description="Disordered" evidence="9">
    <location>
        <begin position="235"/>
        <end position="257"/>
    </location>
</feature>
<feature type="domain" description="IFT121 second beta-propeller" evidence="11">
    <location>
        <begin position="383"/>
        <end position="694"/>
    </location>
</feature>
<dbReference type="GO" id="GO:0005737">
    <property type="term" value="C:cytoplasm"/>
    <property type="evidence" value="ECO:0007669"/>
    <property type="project" value="UniProtKB-SubCell"/>
</dbReference>
<dbReference type="InterPro" id="IPR039857">
    <property type="entry name" value="Ift122/121"/>
</dbReference>
<evidence type="ECO:0000256" key="1">
    <source>
        <dbReference type="ARBA" id="ARBA00004138"/>
    </source>
</evidence>
<dbReference type="Pfam" id="PF23390">
    <property type="entry name" value="Beta-prop_WDR35_2nd"/>
    <property type="match status" value="1"/>
</dbReference>
<dbReference type="GO" id="GO:1905515">
    <property type="term" value="P:non-motile cilium assembly"/>
    <property type="evidence" value="ECO:0007669"/>
    <property type="project" value="TreeGrafter"/>
</dbReference>
<dbReference type="InterPro" id="IPR015943">
    <property type="entry name" value="WD40/YVTN_repeat-like_dom_sf"/>
</dbReference>